<evidence type="ECO:0000313" key="10">
    <source>
        <dbReference type="Proteomes" id="UP001596143"/>
    </source>
</evidence>
<dbReference type="Gene3D" id="3.90.1680.10">
    <property type="entry name" value="SOS response associated peptidase-like"/>
    <property type="match status" value="1"/>
</dbReference>
<comment type="caution">
    <text evidence="9">The sequence shown here is derived from an EMBL/GenBank/DDBJ whole genome shotgun (WGS) entry which is preliminary data.</text>
</comment>
<dbReference type="EMBL" id="JBHSPF010000015">
    <property type="protein sequence ID" value="MFC5627955.1"/>
    <property type="molecule type" value="Genomic_DNA"/>
</dbReference>
<evidence type="ECO:0000256" key="2">
    <source>
        <dbReference type="ARBA" id="ARBA00022670"/>
    </source>
</evidence>
<dbReference type="SUPFAM" id="SSF143081">
    <property type="entry name" value="BB1717-like"/>
    <property type="match status" value="1"/>
</dbReference>
<evidence type="ECO:0000256" key="1">
    <source>
        <dbReference type="ARBA" id="ARBA00008136"/>
    </source>
</evidence>
<evidence type="ECO:0000256" key="5">
    <source>
        <dbReference type="ARBA" id="ARBA00023124"/>
    </source>
</evidence>
<dbReference type="EC" id="3.4.-.-" evidence="8"/>
<keyword evidence="7" id="KW-0456">Lyase</keyword>
<keyword evidence="4 8" id="KW-0378">Hydrolase</keyword>
<keyword evidence="3" id="KW-0227">DNA damage</keyword>
<dbReference type="Pfam" id="PF02586">
    <property type="entry name" value="SRAP"/>
    <property type="match status" value="1"/>
</dbReference>
<dbReference type="InterPro" id="IPR003738">
    <property type="entry name" value="SRAP"/>
</dbReference>
<accession>A0ABW0U6N5</accession>
<keyword evidence="10" id="KW-1185">Reference proteome</keyword>
<organism evidence="9 10">
    <name type="scientific">Aliibacillus thermotolerans</name>
    <dbReference type="NCBI Taxonomy" id="1834418"/>
    <lineage>
        <taxon>Bacteria</taxon>
        <taxon>Bacillati</taxon>
        <taxon>Bacillota</taxon>
        <taxon>Bacilli</taxon>
        <taxon>Bacillales</taxon>
        <taxon>Bacillaceae</taxon>
        <taxon>Aliibacillus</taxon>
    </lineage>
</organism>
<keyword evidence="2 8" id="KW-0645">Protease</keyword>
<name>A0ABW0U6N5_9BACI</name>
<evidence type="ECO:0000313" key="9">
    <source>
        <dbReference type="EMBL" id="MFC5627955.1"/>
    </source>
</evidence>
<comment type="similarity">
    <text evidence="1 8">Belongs to the SOS response-associated peptidase family.</text>
</comment>
<keyword evidence="5" id="KW-0190">Covalent protein-DNA linkage</keyword>
<dbReference type="InterPro" id="IPR036590">
    <property type="entry name" value="SRAP-like"/>
</dbReference>
<keyword evidence="6" id="KW-0238">DNA-binding</keyword>
<evidence type="ECO:0000256" key="4">
    <source>
        <dbReference type="ARBA" id="ARBA00022801"/>
    </source>
</evidence>
<evidence type="ECO:0000256" key="8">
    <source>
        <dbReference type="RuleBase" id="RU364100"/>
    </source>
</evidence>
<reference evidence="10" key="1">
    <citation type="journal article" date="2019" name="Int. J. Syst. Evol. Microbiol.">
        <title>The Global Catalogue of Microorganisms (GCM) 10K type strain sequencing project: providing services to taxonomists for standard genome sequencing and annotation.</title>
        <authorList>
            <consortium name="The Broad Institute Genomics Platform"/>
            <consortium name="The Broad Institute Genome Sequencing Center for Infectious Disease"/>
            <person name="Wu L."/>
            <person name="Ma J."/>
        </authorList>
    </citation>
    <scope>NUCLEOTIDE SEQUENCE [LARGE SCALE GENOMIC DNA]</scope>
    <source>
        <strain evidence="10">CGMCC 1.15790</strain>
    </source>
</reference>
<dbReference type="GO" id="GO:0016787">
    <property type="term" value="F:hydrolase activity"/>
    <property type="evidence" value="ECO:0007669"/>
    <property type="project" value="UniProtKB-KW"/>
</dbReference>
<dbReference type="RefSeq" id="WP_270896121.1">
    <property type="nucleotide sequence ID" value="NZ_JBHSPF010000015.1"/>
</dbReference>
<gene>
    <name evidence="9" type="ORF">ACFPTR_03475</name>
</gene>
<dbReference type="PANTHER" id="PTHR13604:SF0">
    <property type="entry name" value="ABASIC SITE PROCESSING PROTEIN HMCES"/>
    <property type="match status" value="1"/>
</dbReference>
<sequence length="224" mass="25532">MCGRFTLTASLPEIVKEFDVTTNTLTSYQPNYNVAPSQDILAMIHDGTSTRLGTLEWGFIPSWAQGKKRPKPMINARSETAHKKPTFQRAFFSRRCLLPADGFYEWKANEDGTKKPYRIQLTDRQLFSFAGIWEKAVNTKGETVFTCAILTMEANEEMEKIHHRMPIILPKKLEKEWIRPNHSLQTLQEILSQSASVSLHMYPVSSNVNAAQNNDPSLIEEVSE</sequence>
<evidence type="ECO:0000256" key="6">
    <source>
        <dbReference type="ARBA" id="ARBA00023125"/>
    </source>
</evidence>
<proteinExistence type="inferred from homology"/>
<evidence type="ECO:0000256" key="3">
    <source>
        <dbReference type="ARBA" id="ARBA00022763"/>
    </source>
</evidence>
<evidence type="ECO:0000256" key="7">
    <source>
        <dbReference type="ARBA" id="ARBA00023239"/>
    </source>
</evidence>
<dbReference type="PANTHER" id="PTHR13604">
    <property type="entry name" value="DC12-RELATED"/>
    <property type="match status" value="1"/>
</dbReference>
<dbReference type="Proteomes" id="UP001596143">
    <property type="component" value="Unassembled WGS sequence"/>
</dbReference>
<protein>
    <recommendedName>
        <fullName evidence="8">Abasic site processing protein</fullName>
        <ecNumber evidence="8">3.4.-.-</ecNumber>
    </recommendedName>
</protein>